<reference evidence="4 5" key="2">
    <citation type="journal article" date="2008" name="Nature">
        <title>The Phaeodactylum genome reveals the evolutionary history of diatom genomes.</title>
        <authorList>
            <person name="Bowler C."/>
            <person name="Allen A.E."/>
            <person name="Badger J.H."/>
            <person name="Grimwood J."/>
            <person name="Jabbari K."/>
            <person name="Kuo A."/>
            <person name="Maheswari U."/>
            <person name="Martens C."/>
            <person name="Maumus F."/>
            <person name="Otillar R.P."/>
            <person name="Rayko E."/>
            <person name="Salamov A."/>
            <person name="Vandepoele K."/>
            <person name="Beszteri B."/>
            <person name="Gruber A."/>
            <person name="Heijde M."/>
            <person name="Katinka M."/>
            <person name="Mock T."/>
            <person name="Valentin K."/>
            <person name="Verret F."/>
            <person name="Berges J.A."/>
            <person name="Brownlee C."/>
            <person name="Cadoret J.P."/>
            <person name="Chiovitti A."/>
            <person name="Choi C.J."/>
            <person name="Coesel S."/>
            <person name="De Martino A."/>
            <person name="Detter J.C."/>
            <person name="Durkin C."/>
            <person name="Falciatore A."/>
            <person name="Fournet J."/>
            <person name="Haruta M."/>
            <person name="Huysman M.J."/>
            <person name="Jenkins B.D."/>
            <person name="Jiroutova K."/>
            <person name="Jorgensen R.E."/>
            <person name="Joubert Y."/>
            <person name="Kaplan A."/>
            <person name="Kroger N."/>
            <person name="Kroth P.G."/>
            <person name="La Roche J."/>
            <person name="Lindquist E."/>
            <person name="Lommer M."/>
            <person name="Martin-Jezequel V."/>
            <person name="Lopez P.J."/>
            <person name="Lucas S."/>
            <person name="Mangogna M."/>
            <person name="McGinnis K."/>
            <person name="Medlin L.K."/>
            <person name="Montsant A."/>
            <person name="Oudot-Le Secq M.P."/>
            <person name="Napoli C."/>
            <person name="Obornik M."/>
            <person name="Parker M.S."/>
            <person name="Petit J.L."/>
            <person name="Porcel B.M."/>
            <person name="Poulsen N."/>
            <person name="Robison M."/>
            <person name="Rychlewski L."/>
            <person name="Rynearson T.A."/>
            <person name="Schmutz J."/>
            <person name="Shapiro H."/>
            <person name="Siaut M."/>
            <person name="Stanley M."/>
            <person name="Sussman M.R."/>
            <person name="Taylor A.R."/>
            <person name="Vardi A."/>
            <person name="von Dassow P."/>
            <person name="Vyverman W."/>
            <person name="Willis A."/>
            <person name="Wyrwicz L.S."/>
            <person name="Rokhsar D.S."/>
            <person name="Weissenbach J."/>
            <person name="Armbrust E.V."/>
            <person name="Green B.R."/>
            <person name="Van de Peer Y."/>
            <person name="Grigoriev I.V."/>
        </authorList>
    </citation>
    <scope>NUCLEOTIDE SEQUENCE [LARGE SCALE GENOMIC DNA]</scope>
    <source>
        <strain evidence="4">CCMP1335</strain>
    </source>
</reference>
<accession>B8CDT0</accession>
<protein>
    <submittedName>
        <fullName evidence="4">Uncharacterized protein</fullName>
    </submittedName>
</protein>
<evidence type="ECO:0000256" key="2">
    <source>
        <dbReference type="SAM" id="SignalP"/>
    </source>
</evidence>
<dbReference type="GeneID" id="7450320"/>
<dbReference type="AlphaFoldDB" id="B8CDT0"/>
<keyword evidence="5" id="KW-1185">Reference proteome</keyword>
<feature type="region of interest" description="Disordered" evidence="1">
    <location>
        <begin position="56"/>
        <end position="78"/>
    </location>
</feature>
<dbReference type="KEGG" id="tps:THAPSDRAFT_10311"/>
<keyword evidence="2" id="KW-0732">Signal</keyword>
<feature type="compositionally biased region" description="Low complexity" evidence="1">
    <location>
        <begin position="59"/>
        <end position="71"/>
    </location>
</feature>
<name>B8CDT0_THAPS</name>
<evidence type="ECO:0000313" key="3">
    <source>
        <dbReference type="EMBL" id="EED88515.1"/>
    </source>
</evidence>
<organism evidence="4 5">
    <name type="scientific">Thalassiosira pseudonana</name>
    <name type="common">Marine diatom</name>
    <name type="synonym">Cyclotella nana</name>
    <dbReference type="NCBI Taxonomy" id="35128"/>
    <lineage>
        <taxon>Eukaryota</taxon>
        <taxon>Sar</taxon>
        <taxon>Stramenopiles</taxon>
        <taxon>Ochrophyta</taxon>
        <taxon>Bacillariophyta</taxon>
        <taxon>Coscinodiscophyceae</taxon>
        <taxon>Thalassiosirophycidae</taxon>
        <taxon>Thalassiosirales</taxon>
        <taxon>Thalassiosiraceae</taxon>
        <taxon>Thalassiosira</taxon>
    </lineage>
</organism>
<feature type="chain" id="PRO_5010108743" evidence="2">
    <location>
        <begin position="23"/>
        <end position="162"/>
    </location>
</feature>
<evidence type="ECO:0000256" key="1">
    <source>
        <dbReference type="SAM" id="MobiDB-lite"/>
    </source>
</evidence>
<dbReference type="KEGG" id="tps:THAPSDRAFT_10313"/>
<feature type="signal peptide" evidence="2">
    <location>
        <begin position="1"/>
        <end position="22"/>
    </location>
</feature>
<gene>
    <name evidence="4" type="ORF">THAPSDRAFT_10311</name>
    <name evidence="3" type="ORF">THAPSDRAFT_10313</name>
</gene>
<dbReference type="EMBL" id="CM000650">
    <property type="protein sequence ID" value="EED88669.1"/>
    <property type="molecule type" value="Genomic_DNA"/>
</dbReference>
<dbReference type="Proteomes" id="UP000001449">
    <property type="component" value="Chromosome 15"/>
</dbReference>
<evidence type="ECO:0000313" key="5">
    <source>
        <dbReference type="Proteomes" id="UP000001449"/>
    </source>
</evidence>
<reference evidence="4" key="3">
    <citation type="submission" date="2008-09" db="EMBL/GenBank/DDBJ databases">
        <authorList>
            <consortium name="Diatom Consortium"/>
            <person name="Grigoriev I."/>
            <person name="Grimwood J."/>
            <person name="Kuo A."/>
            <person name="Otillar R.P."/>
            <person name="Salamov A."/>
            <person name="Detter J.C."/>
            <person name="Schmutz J."/>
            <person name="Lindquist E."/>
            <person name="Shapiro H."/>
            <person name="Lucas S."/>
            <person name="Glavina del Rio T."/>
            <person name="Bruce D."/>
            <person name="Pitluck S."/>
            <person name="Rokhsar D."/>
            <person name="Armbrust V."/>
        </authorList>
    </citation>
    <scope>GENOME REANNOTATION</scope>
    <source>
        <strain evidence="4">CCMP1335</strain>
    </source>
</reference>
<proteinExistence type="predicted"/>
<sequence>MRSSKSTLTGILLLASLDTTTALQSLHCESCTSSSSLSFGGSKLIGPISLPSLNRQNEASLSSSSSRNASAFDEEAENNFELPEELAAMIASAGNSKSSSPVSSSNDDDDTTVRYHATFSDDAMCSSKSAASFESWEESFASLEECCEMAFSWDYDACVVQR</sequence>
<dbReference type="GeneID" id="7443994"/>
<dbReference type="eggNOG" id="ENOG502QZGY">
    <property type="taxonomic scope" value="Eukaryota"/>
</dbReference>
<reference evidence="4 5" key="1">
    <citation type="journal article" date="2004" name="Science">
        <title>The genome of the diatom Thalassiosira pseudonana: ecology, evolution, and metabolism.</title>
        <authorList>
            <person name="Armbrust E.V."/>
            <person name="Berges J.A."/>
            <person name="Bowler C."/>
            <person name="Green B.R."/>
            <person name="Martinez D."/>
            <person name="Putnam N.H."/>
            <person name="Zhou S."/>
            <person name="Allen A.E."/>
            <person name="Apt K.E."/>
            <person name="Bechner M."/>
            <person name="Brzezinski M.A."/>
            <person name="Chaal B.K."/>
            <person name="Chiovitti A."/>
            <person name="Davis A.K."/>
            <person name="Demarest M.S."/>
            <person name="Detter J.C."/>
            <person name="Glavina T."/>
            <person name="Goodstein D."/>
            <person name="Hadi M.Z."/>
            <person name="Hellsten U."/>
            <person name="Hildebrand M."/>
            <person name="Jenkins B.D."/>
            <person name="Jurka J."/>
            <person name="Kapitonov V.V."/>
            <person name="Kroger N."/>
            <person name="Lau W.W."/>
            <person name="Lane T.W."/>
            <person name="Larimer F.W."/>
            <person name="Lippmeier J.C."/>
            <person name="Lucas S."/>
            <person name="Medina M."/>
            <person name="Montsant A."/>
            <person name="Obornik M."/>
            <person name="Parker M.S."/>
            <person name="Palenik B."/>
            <person name="Pazour G.J."/>
            <person name="Richardson P.M."/>
            <person name="Rynearson T.A."/>
            <person name="Saito M.A."/>
            <person name="Schwartz D.C."/>
            <person name="Thamatrakoln K."/>
            <person name="Valentin K."/>
            <person name="Vardi A."/>
            <person name="Wilkerson F.P."/>
            <person name="Rokhsar D.S."/>
        </authorList>
    </citation>
    <scope>NUCLEOTIDE SEQUENCE [LARGE SCALE GENOMIC DNA]</scope>
    <source>
        <strain evidence="4">CCMP1335</strain>
    </source>
</reference>
<evidence type="ECO:0000313" key="4">
    <source>
        <dbReference type="EMBL" id="EED88669.1"/>
    </source>
</evidence>
<dbReference type="EMBL" id="CM000650">
    <property type="protein sequence ID" value="EED88515.1"/>
    <property type="molecule type" value="Genomic_DNA"/>
</dbReference>
<dbReference type="RefSeq" id="XP_002294160.1">
    <property type="nucleotide sequence ID" value="XM_002294124.1"/>
</dbReference>
<dbReference type="PaxDb" id="35128-Thaps10311"/>
<dbReference type="RefSeq" id="XP_002294314.1">
    <property type="nucleotide sequence ID" value="XM_002294278.1"/>
</dbReference>
<dbReference type="HOGENOM" id="CLU_1638821_0_0_1"/>